<dbReference type="EMBL" id="AWUW01000021">
    <property type="protein sequence ID" value="ERJ68504.1"/>
    <property type="molecule type" value="Genomic_DNA"/>
</dbReference>
<name>A0A0E2LSM6_PORGN</name>
<organism evidence="1 2">
    <name type="scientific">Porphyromonas gingivalis F0570</name>
    <dbReference type="NCBI Taxonomy" id="1227271"/>
    <lineage>
        <taxon>Bacteria</taxon>
        <taxon>Pseudomonadati</taxon>
        <taxon>Bacteroidota</taxon>
        <taxon>Bacteroidia</taxon>
        <taxon>Bacteroidales</taxon>
        <taxon>Porphyromonadaceae</taxon>
        <taxon>Porphyromonas</taxon>
    </lineage>
</organism>
<accession>A0A0E2LSM6</accession>
<evidence type="ECO:0000313" key="2">
    <source>
        <dbReference type="Proteomes" id="UP000016630"/>
    </source>
</evidence>
<dbReference type="Proteomes" id="UP000016630">
    <property type="component" value="Unassembled WGS sequence"/>
</dbReference>
<proteinExistence type="predicted"/>
<sequence>MIRASYPLKIERIQTKAEETTQTAIAETSETTLTALNLLRENR</sequence>
<dbReference type="HOGENOM" id="CLU_3237516_0_0_10"/>
<reference evidence="1 2" key="1">
    <citation type="submission" date="2013-06" db="EMBL/GenBank/DDBJ databases">
        <authorList>
            <person name="Weinstock G."/>
            <person name="Sodergren E."/>
            <person name="Lobos E.A."/>
            <person name="Fulton L."/>
            <person name="Fulton R."/>
            <person name="Courtney L."/>
            <person name="Fronick C."/>
            <person name="O'Laughlin M."/>
            <person name="Godfrey J."/>
            <person name="Wilson R.M."/>
            <person name="Miner T."/>
            <person name="Farmer C."/>
            <person name="Delehaunty K."/>
            <person name="Cordes M."/>
            <person name="Minx P."/>
            <person name="Tomlinson C."/>
            <person name="Chen J."/>
            <person name="Wollam A."/>
            <person name="Pepin K.H."/>
            <person name="Bhonagiri V."/>
            <person name="Zhang X."/>
            <person name="Warren W."/>
            <person name="Mitreva M."/>
            <person name="Mardis E.R."/>
            <person name="Wilson R.K."/>
        </authorList>
    </citation>
    <scope>NUCLEOTIDE SEQUENCE [LARGE SCALE GENOMIC DNA]</scope>
    <source>
        <strain evidence="1 2">F0570</strain>
    </source>
</reference>
<protein>
    <submittedName>
        <fullName evidence="1">Uncharacterized protein</fullName>
    </submittedName>
</protein>
<dbReference type="AlphaFoldDB" id="A0A0E2LSM6"/>
<comment type="caution">
    <text evidence="1">The sequence shown here is derived from an EMBL/GenBank/DDBJ whole genome shotgun (WGS) entry which is preliminary data.</text>
</comment>
<gene>
    <name evidence="1" type="ORF">HMPREF1555_00345</name>
</gene>
<evidence type="ECO:0000313" key="1">
    <source>
        <dbReference type="EMBL" id="ERJ68504.1"/>
    </source>
</evidence>